<sequence>MKLMQLFDETDALKSNAGERLVAIKYYPSDALARDQLVMLLETETKRARTLGASEYAPSELSAMLVKSLQVSEGKRGIAGLLSLCLLILLKKGLRPTQYAAAQMTEKLVNELKDDDGRVFYNSYFQKGELVRKSYRNVTARSDIEKRFRHYNSIAPLMAASILHTMNNNVIPFPEVMNQEIPRLLRTLAEIERTVVDVFPEYFPEPWRIAASLPKSIRMLKPFDLPADMRKAFGVNSLW</sequence>
<evidence type="ECO:0000313" key="1">
    <source>
        <dbReference type="EMBL" id="TDT78149.1"/>
    </source>
</evidence>
<reference evidence="1 2" key="1">
    <citation type="submission" date="2019-03" db="EMBL/GenBank/DDBJ databases">
        <title>Genomic Encyclopedia of Archaeal and Bacterial Type Strains, Phase II (KMG-II): from individual species to whole genera.</title>
        <authorList>
            <person name="Goeker M."/>
        </authorList>
    </citation>
    <scope>NUCLEOTIDE SEQUENCE [LARGE SCALE GENOMIC DNA]</scope>
    <source>
        <strain evidence="1 2">DSM 29467</strain>
    </source>
</reference>
<dbReference type="Proteomes" id="UP000294563">
    <property type="component" value="Unassembled WGS sequence"/>
</dbReference>
<name>A0A4R7LRI1_9RHOB</name>
<protein>
    <submittedName>
        <fullName evidence="1">Uncharacterized protein</fullName>
    </submittedName>
</protein>
<proteinExistence type="predicted"/>
<comment type="caution">
    <text evidence="1">The sequence shown here is derived from an EMBL/GenBank/DDBJ whole genome shotgun (WGS) entry which is preliminary data.</text>
</comment>
<organism evidence="1 2">
    <name type="scientific">Litoreibacter halocynthiae</name>
    <dbReference type="NCBI Taxonomy" id="1242689"/>
    <lineage>
        <taxon>Bacteria</taxon>
        <taxon>Pseudomonadati</taxon>
        <taxon>Pseudomonadota</taxon>
        <taxon>Alphaproteobacteria</taxon>
        <taxon>Rhodobacterales</taxon>
        <taxon>Roseobacteraceae</taxon>
        <taxon>Litoreibacter</taxon>
    </lineage>
</organism>
<dbReference type="RefSeq" id="WP_134013718.1">
    <property type="nucleotide sequence ID" value="NZ_SOBH01000001.1"/>
</dbReference>
<accession>A0A4R7LRI1</accession>
<dbReference type="AlphaFoldDB" id="A0A4R7LRI1"/>
<evidence type="ECO:0000313" key="2">
    <source>
        <dbReference type="Proteomes" id="UP000294563"/>
    </source>
</evidence>
<dbReference type="EMBL" id="SOBH01000001">
    <property type="protein sequence ID" value="TDT78149.1"/>
    <property type="molecule type" value="Genomic_DNA"/>
</dbReference>
<keyword evidence="2" id="KW-1185">Reference proteome</keyword>
<gene>
    <name evidence="1" type="ORF">BDE40_1456</name>
</gene>